<proteinExistence type="predicted"/>
<dbReference type="AlphaFoldDB" id="A0AAE0XXY8"/>
<name>A0AAE0XXY8_9GAST</name>
<keyword evidence="2" id="KW-1185">Reference proteome</keyword>
<evidence type="ECO:0000313" key="1">
    <source>
        <dbReference type="EMBL" id="KAK3725641.1"/>
    </source>
</evidence>
<protein>
    <submittedName>
        <fullName evidence="1">Uncharacterized protein</fullName>
    </submittedName>
</protein>
<dbReference type="EMBL" id="JAWDGP010007329">
    <property type="protein sequence ID" value="KAK3725641.1"/>
    <property type="molecule type" value="Genomic_DNA"/>
</dbReference>
<evidence type="ECO:0000313" key="2">
    <source>
        <dbReference type="Proteomes" id="UP001283361"/>
    </source>
</evidence>
<gene>
    <name evidence="1" type="ORF">RRG08_043058</name>
</gene>
<accession>A0AAE0XXY8</accession>
<comment type="caution">
    <text evidence="1">The sequence shown here is derived from an EMBL/GenBank/DDBJ whole genome shotgun (WGS) entry which is preliminary data.</text>
</comment>
<reference evidence="1" key="1">
    <citation type="journal article" date="2023" name="G3 (Bethesda)">
        <title>A reference genome for the long-term kleptoplast-retaining sea slug Elysia crispata morphotype clarki.</title>
        <authorList>
            <person name="Eastman K.E."/>
            <person name="Pendleton A.L."/>
            <person name="Shaikh M.A."/>
            <person name="Suttiyut T."/>
            <person name="Ogas R."/>
            <person name="Tomko P."/>
            <person name="Gavelis G."/>
            <person name="Widhalm J.R."/>
            <person name="Wisecaver J.H."/>
        </authorList>
    </citation>
    <scope>NUCLEOTIDE SEQUENCE</scope>
    <source>
        <strain evidence="1">ECLA1</strain>
    </source>
</reference>
<organism evidence="1 2">
    <name type="scientific">Elysia crispata</name>
    <name type="common">lettuce slug</name>
    <dbReference type="NCBI Taxonomy" id="231223"/>
    <lineage>
        <taxon>Eukaryota</taxon>
        <taxon>Metazoa</taxon>
        <taxon>Spiralia</taxon>
        <taxon>Lophotrochozoa</taxon>
        <taxon>Mollusca</taxon>
        <taxon>Gastropoda</taxon>
        <taxon>Heterobranchia</taxon>
        <taxon>Euthyneura</taxon>
        <taxon>Panpulmonata</taxon>
        <taxon>Sacoglossa</taxon>
        <taxon>Placobranchoidea</taxon>
        <taxon>Plakobranchidae</taxon>
        <taxon>Elysia</taxon>
    </lineage>
</organism>
<sequence length="94" mass="10322">MLYGAAVIVVGCRVAGSHCGHSDPGILLPPGRSAERSLRSVWCYADRASWERVELDRVLQVAYVQSCTSQGLFWTLLTDRERKGIAADRCGVNL</sequence>
<dbReference type="Proteomes" id="UP001283361">
    <property type="component" value="Unassembled WGS sequence"/>
</dbReference>